<dbReference type="InterPro" id="IPR052514">
    <property type="entry name" value="SAM-dependent_MTase"/>
</dbReference>
<dbReference type="InterPro" id="IPR006342">
    <property type="entry name" value="FkbM_mtfrase"/>
</dbReference>
<dbReference type="PANTHER" id="PTHR34203">
    <property type="entry name" value="METHYLTRANSFERASE, FKBM FAMILY PROTEIN"/>
    <property type="match status" value="1"/>
</dbReference>
<dbReference type="NCBIfam" id="TIGR01444">
    <property type="entry name" value="fkbM_fam"/>
    <property type="match status" value="1"/>
</dbReference>
<name>A0A6C0IYT0_9ZZZZ</name>
<feature type="domain" description="Methyltransferase FkbM" evidence="1">
    <location>
        <begin position="54"/>
        <end position="209"/>
    </location>
</feature>
<dbReference type="SUPFAM" id="SSF53335">
    <property type="entry name" value="S-adenosyl-L-methionine-dependent methyltransferases"/>
    <property type="match status" value="1"/>
</dbReference>
<evidence type="ECO:0000259" key="1">
    <source>
        <dbReference type="Pfam" id="PF05050"/>
    </source>
</evidence>
<accession>A0A6C0IYT0</accession>
<dbReference type="Gene3D" id="3.40.50.150">
    <property type="entry name" value="Vaccinia Virus protein VP39"/>
    <property type="match status" value="1"/>
</dbReference>
<evidence type="ECO:0000313" key="2">
    <source>
        <dbReference type="EMBL" id="QHT98514.1"/>
    </source>
</evidence>
<dbReference type="EMBL" id="MN740292">
    <property type="protein sequence ID" value="QHT98514.1"/>
    <property type="molecule type" value="Genomic_DNA"/>
</dbReference>
<dbReference type="PANTHER" id="PTHR34203:SF15">
    <property type="entry name" value="SLL1173 PROTEIN"/>
    <property type="match status" value="1"/>
</dbReference>
<protein>
    <recommendedName>
        <fullName evidence="1">Methyltransferase FkbM domain-containing protein</fullName>
    </recommendedName>
</protein>
<organism evidence="2">
    <name type="scientific">viral metagenome</name>
    <dbReference type="NCBI Taxonomy" id="1070528"/>
    <lineage>
        <taxon>unclassified sequences</taxon>
        <taxon>metagenomes</taxon>
        <taxon>organismal metagenomes</taxon>
    </lineage>
</organism>
<sequence length="231" mass="26391">MSLDLTLVNNGKYNVFIIKDDEYIGPNIAIGNEWDGWMRNDIPTYYKEGTDILDIGANIGYNSLMFSDYGPVVSFEPMFHEIVIKNAQNNALKHPINVYRCALSNEKKNMEMFIPNRGCQSNTQINYGGTSFHTEEDMKGAGILVSCERLDDVYTGTPSIIKIDVELHELQVLEGAKETIKKHMPTILIEIHDFDNNPVAKFLEDLGYEKPEERPEAVYLYKGKMRGFNFF</sequence>
<dbReference type="InterPro" id="IPR029063">
    <property type="entry name" value="SAM-dependent_MTases_sf"/>
</dbReference>
<reference evidence="2" key="1">
    <citation type="journal article" date="2020" name="Nature">
        <title>Giant virus diversity and host interactions through global metagenomics.</title>
        <authorList>
            <person name="Schulz F."/>
            <person name="Roux S."/>
            <person name="Paez-Espino D."/>
            <person name="Jungbluth S."/>
            <person name="Walsh D.A."/>
            <person name="Denef V.J."/>
            <person name="McMahon K.D."/>
            <person name="Konstantinidis K.T."/>
            <person name="Eloe-Fadrosh E.A."/>
            <person name="Kyrpides N.C."/>
            <person name="Woyke T."/>
        </authorList>
    </citation>
    <scope>NUCLEOTIDE SEQUENCE</scope>
    <source>
        <strain evidence="2">GVMAG-M-3300025652-16</strain>
    </source>
</reference>
<dbReference type="AlphaFoldDB" id="A0A6C0IYT0"/>
<proteinExistence type="predicted"/>
<dbReference type="Pfam" id="PF05050">
    <property type="entry name" value="Methyltransf_21"/>
    <property type="match status" value="1"/>
</dbReference>